<dbReference type="PROSITE" id="PS51083">
    <property type="entry name" value="ZF_HIT"/>
    <property type="match status" value="1"/>
</dbReference>
<dbReference type="Pfam" id="PF04438">
    <property type="entry name" value="zf-HIT"/>
    <property type="match status" value="1"/>
</dbReference>
<dbReference type="EMBL" id="JBFOLK010000003">
    <property type="protein sequence ID" value="KAL2527764.1"/>
    <property type="molecule type" value="Genomic_DNA"/>
</dbReference>
<evidence type="ECO:0000259" key="2">
    <source>
        <dbReference type="PROSITE" id="PS51083"/>
    </source>
</evidence>
<dbReference type="InterPro" id="IPR007529">
    <property type="entry name" value="Znf_HIT"/>
</dbReference>
<gene>
    <name evidence="3" type="ORF">Adt_12818</name>
</gene>
<keyword evidence="1" id="KW-0863">Zinc-finger</keyword>
<dbReference type="PANTHER" id="PTHR15555:SF0">
    <property type="entry name" value="ZINC FINGER HIT DOMAIN-CONTAINING PROTEIN 2"/>
    <property type="match status" value="1"/>
</dbReference>
<dbReference type="Proteomes" id="UP001604336">
    <property type="component" value="Unassembled WGS sequence"/>
</dbReference>
<evidence type="ECO:0000313" key="4">
    <source>
        <dbReference type="Proteomes" id="UP001604336"/>
    </source>
</evidence>
<dbReference type="InterPro" id="IPR039646">
    <property type="entry name" value="ZNHIT2"/>
</dbReference>
<feature type="domain" description="HIT-type" evidence="2">
    <location>
        <begin position="25"/>
        <end position="57"/>
    </location>
</feature>
<dbReference type="AlphaFoldDB" id="A0ABD1URY2"/>
<comment type="caution">
    <text evidence="3">The sequence shown here is derived from an EMBL/GenBank/DDBJ whole genome shotgun (WGS) entry which is preliminary data.</text>
</comment>
<keyword evidence="1" id="KW-0862">Zinc</keyword>
<proteinExistence type="predicted"/>
<sequence>MPETIITSEAPSTPTQINHPSHIICRVCEKQFSQYTCPRCNIRYCSLHCYKSHSLRCTESFMRENVVQEMQQLQPDNETKQKMLDILKRFHEEEETDSMDEDDSYMSEETIQKIMSGSQISLDDLSAEERKCFQRAVASGRAEQVD</sequence>
<keyword evidence="4" id="KW-1185">Reference proteome</keyword>
<dbReference type="GO" id="GO:0008270">
    <property type="term" value="F:zinc ion binding"/>
    <property type="evidence" value="ECO:0007669"/>
    <property type="project" value="UniProtKB-UniRule"/>
</dbReference>
<evidence type="ECO:0000313" key="3">
    <source>
        <dbReference type="EMBL" id="KAL2527764.1"/>
    </source>
</evidence>
<protein>
    <submittedName>
        <fullName evidence="3">HIT-type Zinc finger family protein</fullName>
    </submittedName>
</protein>
<organism evidence="3 4">
    <name type="scientific">Abeliophyllum distichum</name>
    <dbReference type="NCBI Taxonomy" id="126358"/>
    <lineage>
        <taxon>Eukaryota</taxon>
        <taxon>Viridiplantae</taxon>
        <taxon>Streptophyta</taxon>
        <taxon>Embryophyta</taxon>
        <taxon>Tracheophyta</taxon>
        <taxon>Spermatophyta</taxon>
        <taxon>Magnoliopsida</taxon>
        <taxon>eudicotyledons</taxon>
        <taxon>Gunneridae</taxon>
        <taxon>Pentapetalae</taxon>
        <taxon>asterids</taxon>
        <taxon>lamiids</taxon>
        <taxon>Lamiales</taxon>
        <taxon>Oleaceae</taxon>
        <taxon>Forsythieae</taxon>
        <taxon>Abeliophyllum</taxon>
    </lineage>
</organism>
<accession>A0ABD1URY2</accession>
<reference evidence="4" key="1">
    <citation type="submission" date="2024-07" db="EMBL/GenBank/DDBJ databases">
        <title>Two chromosome-level genome assemblies of Korean endemic species Abeliophyllum distichum and Forsythia ovata (Oleaceae).</title>
        <authorList>
            <person name="Jang H."/>
        </authorList>
    </citation>
    <scope>NUCLEOTIDE SEQUENCE [LARGE SCALE GENOMIC DNA]</scope>
</reference>
<name>A0ABD1URY2_9LAMI</name>
<dbReference type="Gene3D" id="3.30.60.190">
    <property type="match status" value="1"/>
</dbReference>
<keyword evidence="1" id="KW-0479">Metal-binding</keyword>
<dbReference type="PANTHER" id="PTHR15555">
    <property type="entry name" value="ZINC FINGER HIT DOMAIN CONTAINING PROTEIN 2 PROTEIN FON -RELATED"/>
    <property type="match status" value="1"/>
</dbReference>
<evidence type="ECO:0000256" key="1">
    <source>
        <dbReference type="PROSITE-ProRule" id="PRU00453"/>
    </source>
</evidence>
<dbReference type="SUPFAM" id="SSF144232">
    <property type="entry name" value="HIT/MYND zinc finger-like"/>
    <property type="match status" value="1"/>
</dbReference>
<dbReference type="CDD" id="cd23024">
    <property type="entry name" value="zf-HIT_ZNHIT2-3"/>
    <property type="match status" value="1"/>
</dbReference>